<organism evidence="1 2">
    <name type="scientific">Phialemonium thermophilum</name>
    <dbReference type="NCBI Taxonomy" id="223376"/>
    <lineage>
        <taxon>Eukaryota</taxon>
        <taxon>Fungi</taxon>
        <taxon>Dikarya</taxon>
        <taxon>Ascomycota</taxon>
        <taxon>Pezizomycotina</taxon>
        <taxon>Sordariomycetes</taxon>
        <taxon>Sordariomycetidae</taxon>
        <taxon>Cephalothecales</taxon>
        <taxon>Cephalothecaceae</taxon>
        <taxon>Phialemonium</taxon>
    </lineage>
</organism>
<evidence type="ECO:0000313" key="1">
    <source>
        <dbReference type="EMBL" id="KAL1878532.1"/>
    </source>
</evidence>
<gene>
    <name evidence="1" type="ORF">VTK73DRAFT_7873</name>
</gene>
<keyword evidence="2" id="KW-1185">Reference proteome</keyword>
<dbReference type="Proteomes" id="UP001586593">
    <property type="component" value="Unassembled WGS sequence"/>
</dbReference>
<accession>A0ABR3XSN0</accession>
<proteinExistence type="predicted"/>
<evidence type="ECO:0000313" key="2">
    <source>
        <dbReference type="Proteomes" id="UP001586593"/>
    </source>
</evidence>
<sequence>MADVIGVISSAITIWEFFDSLFGNSSPAYTTVRVAAALNGNGLSGADGTVSSIRTYNENQGLIGNSGSLYVANGGFTDFQIDQANDQQATYIQVYASDDAICIPYISVTWVDGGKYGWVGDWGQECGLEWYYGNVYVDNSGNAPDCTWIDSDHTNGIQATELMIHLPSFASQDPHSSDPSSFCGYPALRAYNGGSEIFKKRDATTADPAPDTRLVVSSISNHNATRLCDSKTSRGPDMVSLSEGVFCDMETRQTMPLCGTAAASSAAQCFDVDAHTTAQSHRSVAKKNYSKVLVWNGKNATETVTSS</sequence>
<dbReference type="EMBL" id="JAZHXJ010000053">
    <property type="protein sequence ID" value="KAL1878532.1"/>
    <property type="molecule type" value="Genomic_DNA"/>
</dbReference>
<protein>
    <submittedName>
        <fullName evidence="1">Uncharacterized protein</fullName>
    </submittedName>
</protein>
<reference evidence="1 2" key="1">
    <citation type="journal article" date="2024" name="Commun. Biol.">
        <title>Comparative genomic analysis of thermophilic fungi reveals convergent evolutionary adaptations and gene losses.</title>
        <authorList>
            <person name="Steindorff A.S."/>
            <person name="Aguilar-Pontes M.V."/>
            <person name="Robinson A.J."/>
            <person name="Andreopoulos B."/>
            <person name="LaButti K."/>
            <person name="Kuo A."/>
            <person name="Mondo S."/>
            <person name="Riley R."/>
            <person name="Otillar R."/>
            <person name="Haridas S."/>
            <person name="Lipzen A."/>
            <person name="Grimwood J."/>
            <person name="Schmutz J."/>
            <person name="Clum A."/>
            <person name="Reid I.D."/>
            <person name="Moisan M.C."/>
            <person name="Butler G."/>
            <person name="Nguyen T.T.M."/>
            <person name="Dewar K."/>
            <person name="Conant G."/>
            <person name="Drula E."/>
            <person name="Henrissat B."/>
            <person name="Hansel C."/>
            <person name="Singer S."/>
            <person name="Hutchinson M.I."/>
            <person name="de Vries R.P."/>
            <person name="Natvig D.O."/>
            <person name="Powell A.J."/>
            <person name="Tsang A."/>
            <person name="Grigoriev I.V."/>
        </authorList>
    </citation>
    <scope>NUCLEOTIDE SEQUENCE [LARGE SCALE GENOMIC DNA]</scope>
    <source>
        <strain evidence="1 2">ATCC 24622</strain>
    </source>
</reference>
<comment type="caution">
    <text evidence="1">The sequence shown here is derived from an EMBL/GenBank/DDBJ whole genome shotgun (WGS) entry which is preliminary data.</text>
</comment>
<name>A0ABR3XSN0_9PEZI</name>